<proteinExistence type="predicted"/>
<dbReference type="Proteomes" id="UP000515312">
    <property type="component" value="Chromosome"/>
</dbReference>
<feature type="transmembrane region" description="Helical" evidence="1">
    <location>
        <begin position="113"/>
        <end position="133"/>
    </location>
</feature>
<keyword evidence="3" id="KW-1185">Reference proteome</keyword>
<evidence type="ECO:0000313" key="3">
    <source>
        <dbReference type="Proteomes" id="UP000515312"/>
    </source>
</evidence>
<protein>
    <recommendedName>
        <fullName evidence="4">Glycosyltransferase RgtA/B/C/D-like domain-containing protein</fullName>
    </recommendedName>
</protein>
<reference evidence="2 3" key="1">
    <citation type="submission" date="2020-08" db="EMBL/GenBank/DDBJ databases">
        <title>Edaphobacter telluris sp. nov. and Acidobacterium dinghuensis sp. nov., two acidobacteria isolated from forest soil.</title>
        <authorList>
            <person name="Fu J."/>
            <person name="Qiu L."/>
        </authorList>
    </citation>
    <scope>NUCLEOTIDE SEQUENCE [LARGE SCALE GENOMIC DNA]</scope>
    <source>
        <strain evidence="2">4Y35</strain>
    </source>
</reference>
<feature type="transmembrane region" description="Helical" evidence="1">
    <location>
        <begin position="279"/>
        <end position="306"/>
    </location>
</feature>
<keyword evidence="1" id="KW-0812">Transmembrane</keyword>
<name>A0A7G8BR89_9BACT</name>
<dbReference type="KEGG" id="adin:H7849_18275"/>
<feature type="transmembrane region" description="Helical" evidence="1">
    <location>
        <begin position="167"/>
        <end position="186"/>
    </location>
</feature>
<evidence type="ECO:0008006" key="4">
    <source>
        <dbReference type="Google" id="ProtNLM"/>
    </source>
</evidence>
<sequence length="388" mass="42731">MPPSTAHSIRKFRFNRPQQIAAVLLLMLLAQCLWVVKHQTLSESDYEFARCGREMWEKPSPLAGYFTSCGNIHDGTLAYRAAGLPLTIQRILAGQASSTSTWEMRHEVSYVKLLMRLPFIFAGLALGACIWWVTRRLYGNTGGYIALSLYCFAPPIVRACTYPNNEILAAFGLFAVVYTAIGVAHAMQGPKKKWRPRIVLLTLAFGFTAAAHVSAFLLGLILTIAFMAYVAEGRRAYLPTLAIVWVLGALFLLFASYAFRPDAFSYVFRSESAKMWFSLGQAGALFASLINSGITIAAAGALGLYLAFRRSRYFGNTTPLLVAAFLLLLVTPGVQSEPWLWALPFLLAFIGGVFADVLETRYRKPFLWVTGAIVLAQVSLCVAGLPLL</sequence>
<evidence type="ECO:0000256" key="1">
    <source>
        <dbReference type="SAM" id="Phobius"/>
    </source>
</evidence>
<feature type="transmembrane region" description="Helical" evidence="1">
    <location>
        <begin position="20"/>
        <end position="36"/>
    </location>
</feature>
<dbReference type="AlphaFoldDB" id="A0A7G8BR89"/>
<keyword evidence="1" id="KW-1133">Transmembrane helix</keyword>
<evidence type="ECO:0000313" key="2">
    <source>
        <dbReference type="EMBL" id="QNI35059.1"/>
    </source>
</evidence>
<organism evidence="2 3">
    <name type="scientific">Alloacidobacterium dinghuense</name>
    <dbReference type="NCBI Taxonomy" id="2763107"/>
    <lineage>
        <taxon>Bacteria</taxon>
        <taxon>Pseudomonadati</taxon>
        <taxon>Acidobacteriota</taxon>
        <taxon>Terriglobia</taxon>
        <taxon>Terriglobales</taxon>
        <taxon>Acidobacteriaceae</taxon>
        <taxon>Alloacidobacterium</taxon>
    </lineage>
</organism>
<dbReference type="EMBL" id="CP060394">
    <property type="protein sequence ID" value="QNI35059.1"/>
    <property type="molecule type" value="Genomic_DNA"/>
</dbReference>
<feature type="transmembrane region" description="Helical" evidence="1">
    <location>
        <begin position="198"/>
        <end position="229"/>
    </location>
</feature>
<feature type="transmembrane region" description="Helical" evidence="1">
    <location>
        <begin position="365"/>
        <end position="387"/>
    </location>
</feature>
<feature type="transmembrane region" description="Helical" evidence="1">
    <location>
        <begin position="339"/>
        <end position="358"/>
    </location>
</feature>
<gene>
    <name evidence="2" type="ORF">H7849_18275</name>
</gene>
<feature type="transmembrane region" description="Helical" evidence="1">
    <location>
        <begin position="236"/>
        <end position="259"/>
    </location>
</feature>
<feature type="transmembrane region" description="Helical" evidence="1">
    <location>
        <begin position="313"/>
        <end position="333"/>
    </location>
</feature>
<accession>A0A7G8BR89</accession>
<keyword evidence="1" id="KW-0472">Membrane</keyword>